<dbReference type="InterPro" id="IPR048791">
    <property type="entry name" value="Gc_C_bunya"/>
</dbReference>
<keyword evidence="10" id="KW-0946">Virion</keyword>
<keyword evidence="15" id="KW-1038">Host endoplasmic reticulum</keyword>
<evidence type="ECO:0000256" key="13">
    <source>
        <dbReference type="ARBA" id="ARBA00023157"/>
    </source>
</evidence>
<evidence type="ECO:0000256" key="4">
    <source>
        <dbReference type="ARBA" id="ARBA00022506"/>
    </source>
</evidence>
<dbReference type="InterPro" id="IPR048801">
    <property type="entry name" value="Gn_nairovirus"/>
</dbReference>
<feature type="domain" description="Structural glycoprotein Gn nairovirus" evidence="22">
    <location>
        <begin position="359"/>
        <end position="673"/>
    </location>
</feature>
<keyword evidence="19" id="KW-0812">Transmembrane</keyword>
<dbReference type="InterPro" id="IPR002532">
    <property type="entry name" value="Hanta_Gc_N"/>
</dbReference>
<keyword evidence="8" id="KW-1161">Viral attachment to host cell</keyword>
<organism evidence="23 24">
    <name type="scientific">Pangolin orthonairovirus</name>
    <dbReference type="NCBI Taxonomy" id="2951875"/>
    <lineage>
        <taxon>Viruses</taxon>
        <taxon>Riboviria</taxon>
        <taxon>Orthornavirae</taxon>
        <taxon>Negarnaviricota</taxon>
        <taxon>Polyploviricotina</taxon>
        <taxon>Bunyaviricetes</taxon>
        <taxon>Hareavirales</taxon>
        <taxon>Nairoviridae</taxon>
        <taxon>Orthonairovirus</taxon>
        <taxon>Orthonairovirus manidae</taxon>
    </lineage>
</organism>
<evidence type="ECO:0000256" key="5">
    <source>
        <dbReference type="ARBA" id="ARBA00022510"/>
    </source>
</evidence>
<dbReference type="Gene3D" id="1.10.8.1320">
    <property type="match status" value="1"/>
</dbReference>
<evidence type="ECO:0000313" key="23">
    <source>
        <dbReference type="EMBL" id="URZ29346.1"/>
    </source>
</evidence>
<keyword evidence="13" id="KW-1015">Disulfide bond</keyword>
<evidence type="ECO:0000256" key="9">
    <source>
        <dbReference type="ARBA" id="ARBA00022812"/>
    </source>
</evidence>
<evidence type="ECO:0000256" key="10">
    <source>
        <dbReference type="ARBA" id="ARBA00022844"/>
    </source>
</evidence>
<dbReference type="GO" id="GO:0039654">
    <property type="term" value="P:fusion of virus membrane with host endosome membrane"/>
    <property type="evidence" value="ECO:0007669"/>
    <property type="project" value="UniProtKB-KW"/>
</dbReference>
<keyword evidence="16" id="KW-1160">Virus entry into host cell</keyword>
<feature type="transmembrane region" description="Helical" evidence="19">
    <location>
        <begin position="1280"/>
        <end position="1310"/>
    </location>
</feature>
<accession>A0AAE9LFW4</accession>
<feature type="transmembrane region" description="Helical" evidence="19">
    <location>
        <begin position="526"/>
        <end position="551"/>
    </location>
</feature>
<name>A0AAE9LFW4_9VIRU</name>
<evidence type="ECO:0000256" key="16">
    <source>
        <dbReference type="ARBA" id="ARBA00023296"/>
    </source>
</evidence>
<feature type="compositionally biased region" description="Low complexity" evidence="18">
    <location>
        <begin position="37"/>
        <end position="61"/>
    </location>
</feature>
<evidence type="ECO:0000256" key="15">
    <source>
        <dbReference type="ARBA" id="ARBA00023184"/>
    </source>
</evidence>
<evidence type="ECO:0000256" key="2">
    <source>
        <dbReference type="ARBA" id="ARBA00004381"/>
    </source>
</evidence>
<feature type="transmembrane region" description="Helical" evidence="19">
    <location>
        <begin position="656"/>
        <end position="675"/>
    </location>
</feature>
<comment type="subcellular location">
    <subcellularLocation>
        <location evidence="1">Host Golgi apparatus membrane</location>
        <topology evidence="1">Single-pass type I membrane protein</topology>
    </subcellularLocation>
    <subcellularLocation>
        <location evidence="3">Host endoplasmic reticulum membrane</location>
        <topology evidence="3">Single-pass type I membrane protein</topology>
    </subcellularLocation>
    <subcellularLocation>
        <location evidence="2">Virion membrane</location>
        <topology evidence="2">Single-pass membrane protein</topology>
    </subcellularLocation>
</comment>
<keyword evidence="24" id="KW-1185">Reference proteome</keyword>
<feature type="domain" description="Glycoprotein Gc C-terminal bunyavirales" evidence="21">
    <location>
        <begin position="1100"/>
        <end position="1315"/>
    </location>
</feature>
<keyword evidence="14" id="KW-0325">Glycoprotein</keyword>
<dbReference type="GO" id="GO:0046718">
    <property type="term" value="P:symbiont entry into host cell"/>
    <property type="evidence" value="ECO:0007669"/>
    <property type="project" value="UniProtKB-KW"/>
</dbReference>
<dbReference type="Proteomes" id="UP001262076">
    <property type="component" value="Genome"/>
</dbReference>
<evidence type="ECO:0000256" key="14">
    <source>
        <dbReference type="ARBA" id="ARBA00023180"/>
    </source>
</evidence>
<dbReference type="GO" id="GO:0044178">
    <property type="term" value="C:host cell Golgi membrane"/>
    <property type="evidence" value="ECO:0007669"/>
    <property type="project" value="UniProtKB-SubCell"/>
</dbReference>
<protein>
    <recommendedName>
        <fullName evidence="17">M polyprotein</fullName>
    </recommendedName>
</protein>
<dbReference type="Pfam" id="PF20682">
    <property type="entry name" value="Hanta_Gc_C"/>
    <property type="match status" value="1"/>
</dbReference>
<evidence type="ECO:0000256" key="17">
    <source>
        <dbReference type="ARBA" id="ARBA00031199"/>
    </source>
</evidence>
<evidence type="ECO:0000256" key="12">
    <source>
        <dbReference type="ARBA" id="ARBA00023136"/>
    </source>
</evidence>
<evidence type="ECO:0000256" key="8">
    <source>
        <dbReference type="ARBA" id="ARBA00022804"/>
    </source>
</evidence>
<feature type="region of interest" description="Disordered" evidence="18">
    <location>
        <begin position="37"/>
        <end position="76"/>
    </location>
</feature>
<evidence type="ECO:0000256" key="1">
    <source>
        <dbReference type="ARBA" id="ARBA00004244"/>
    </source>
</evidence>
<keyword evidence="12 19" id="KW-0472">Membrane</keyword>
<evidence type="ECO:0000259" key="20">
    <source>
        <dbReference type="Pfam" id="PF01561"/>
    </source>
</evidence>
<reference evidence="23 24" key="1">
    <citation type="submission" date="2022-03" db="EMBL/GenBank/DDBJ databases">
        <authorList>
            <person name="Cao W.-C."/>
            <person name="Hu Y.-L."/>
            <person name="Jiang J.-F."/>
            <person name="Shi W."/>
            <person name="Shi M."/>
            <person name="Que T.-C."/>
            <person name="Cui X.-M."/>
            <person name="Ye R.-Z."/>
            <person name="Xia L.-Y."/>
            <person name="Hou X."/>
            <person name="Zheng J.-J."/>
            <person name="Jia N."/>
            <person name="Xie X."/>
        </authorList>
    </citation>
    <scope>NUCLEOTIDE SEQUENCE [LARGE SCALE GENOMIC DNA]</scope>
    <source>
        <strain evidence="23 24">PONV/BIME1/P152T/pangolin/2018</strain>
    </source>
</reference>
<evidence type="ECO:0000256" key="11">
    <source>
        <dbReference type="ARBA" id="ARBA00022870"/>
    </source>
</evidence>
<evidence type="ECO:0000256" key="18">
    <source>
        <dbReference type="SAM" id="MobiDB-lite"/>
    </source>
</evidence>
<sequence>MSPFHSSHHPSKAKWYSVFFLLLILFSKAQVKGESQANSSASSNSTTVHPTSSASSPTTSPQEEKNHTQNATEQTTLNNVSALSIQRKEPVLQFITSSISQLKSWGTNSMSIITSVGEGIKKNTQMVQLLFNTGRQYEKLVSQTQKFNLTSILRTLGKKLSIEVTNGMKVLTDGLGGVGGGAAMRVTGSFYFIQERTGGVSPWSEESRLTPEPTCGGSKVVRNQHYQSYNIEVQYDPQEPLVVIAYATSYLGIEVSSCWATVEHHGNLATLTDESNLIRDWFSNGTEIYPIMHITINRLELSKVCRITLCSVRDTSNIGKEVFKQGIIDKVVFEFTPPKGTNGIHRKLLSLDKGLVKEPCSSGTKVITAVKFETHTTNNSSPGPYKTFCNGTKVVNGYAPPELGCFSITRKLAKVQCPTKKELVTKEHGDCSFQRSHQNCKSGFFCITVQTPGRGIVKVASEEERAHEDCNKECSFILRGYEATITCPNGMKHSVVSSELKTNCFLSDYGHLPLWACRMSFRPSVVYLLIVWYFFGYLVWRCLLLIVQLLLRITAVAIRLSKLRADQTRGTCEMCNIWVPSRFHWQRHENCRNGRCPYCRLSCSNEKLKLHAKECVQKRGALQEDEEAVTVSYIPLALRATTVAIASMNKTISKSLWVITTVILFYVCIHPVYALSDTSPEEDLWNKEVDFVEHCNIGCIQGEDDCACPLEAQEHIILRKPLSLFPKLAEMAKLGSRRDQTKPLLSIKKRVIDVTAPWGILHVNDAFSPSYSGKHISLSWTETSASGDHITINGKSEAVMKLEAGTGLMWEIGSPSSTETRRVFVSILDHTQVYTSRFLYATGDRVVEPWMHGRCTGECPDKCSCNNHLCHHSEFDDFTNWRCNPSWCLSIGSGCACCALSIKEVFKNWFVSKWELEYMESPVIACVETSPEDRICQVVSAGTMLQLGPISVQFSDPSAVSTKLPKEVAIFHKMPDRDVFDLSKKLAMANGKTLCDIQSCTHGPVGDIQFYNISSLFDMDHINLNQLAGSKGLNKTNSWMSWSGVSSYYTCHPGHWPDCHSTGVVDHNGVAFENLKRSGDPATNYFFHSEQLLLADNPTLNLKGRPSYGAGQITALLEVQGLSLKSIHVKPSGLHMDINTCKGCYGCSTGFTCIIRIKLDKPDSFAVHLVSEDPDVVAPSISIILQSDTTEAREMRFFSATKKTEICLRLKEEDELQGIIKACSKAELEYQQAVLLENRRTLHTTSDANCTTGYFSCVSSNFSSFFGSVGQFFMRFFGSWWSGILIVLVIMAVVLLLIFFGPRIFTYFIVCFRSRRGYQKLVQFESLRGDWEKARQSVEAEKKRNVEVGRYLERLSKVQ</sequence>
<evidence type="ECO:0000256" key="3">
    <source>
        <dbReference type="ARBA" id="ARBA00004482"/>
    </source>
</evidence>
<dbReference type="Pfam" id="PF20726">
    <property type="entry name" value="Nairovirus_Gn"/>
    <property type="match status" value="1"/>
</dbReference>
<keyword evidence="19" id="KW-1133">Transmembrane helix</keyword>
<feature type="domain" description="Hantavirus glycoprotein Gc N-terminal" evidence="20">
    <location>
        <begin position="774"/>
        <end position="1090"/>
    </location>
</feature>
<keyword evidence="11" id="KW-1043">Host membrane</keyword>
<evidence type="ECO:0000259" key="22">
    <source>
        <dbReference type="Pfam" id="PF20726"/>
    </source>
</evidence>
<evidence type="ECO:0000256" key="6">
    <source>
        <dbReference type="ARBA" id="ARBA00022581"/>
    </source>
</evidence>
<keyword evidence="6" id="KW-0945">Host-virus interaction</keyword>
<dbReference type="GO" id="GO:0019062">
    <property type="term" value="P:virion attachment to host cell"/>
    <property type="evidence" value="ECO:0007669"/>
    <property type="project" value="UniProtKB-KW"/>
</dbReference>
<evidence type="ECO:0000256" key="19">
    <source>
        <dbReference type="SAM" id="Phobius"/>
    </source>
</evidence>
<keyword evidence="7" id="KW-1162">Viral penetration into host cytoplasm</keyword>
<evidence type="ECO:0000256" key="7">
    <source>
        <dbReference type="ARBA" id="ARBA00022595"/>
    </source>
</evidence>
<keyword evidence="9" id="KW-1040">Host Golgi apparatus</keyword>
<dbReference type="EMBL" id="ON024088">
    <property type="protein sequence ID" value="URZ29346.1"/>
    <property type="molecule type" value="Viral_cRNA"/>
</dbReference>
<dbReference type="GO" id="GO:0055036">
    <property type="term" value="C:virion membrane"/>
    <property type="evidence" value="ECO:0007669"/>
    <property type="project" value="UniProtKB-SubCell"/>
</dbReference>
<proteinExistence type="predicted"/>
<dbReference type="GO" id="GO:0044167">
    <property type="term" value="C:host cell endoplasmic reticulum membrane"/>
    <property type="evidence" value="ECO:0007669"/>
    <property type="project" value="UniProtKB-SubCell"/>
</dbReference>
<keyword evidence="5" id="KW-1170">Fusion of virus membrane with host endosomal membrane</keyword>
<evidence type="ECO:0000259" key="21">
    <source>
        <dbReference type="Pfam" id="PF20682"/>
    </source>
</evidence>
<evidence type="ECO:0000313" key="24">
    <source>
        <dbReference type="Proteomes" id="UP001262076"/>
    </source>
</evidence>
<dbReference type="Pfam" id="PF01561">
    <property type="entry name" value="Hanta_Gc_N"/>
    <property type="match status" value="1"/>
</dbReference>
<keyword evidence="4" id="KW-1168">Fusion of virus membrane with host membrane</keyword>